<accession>A0A719TEK0</accession>
<gene>
    <name evidence="1" type="ORF">G1Y39_19215</name>
</gene>
<proteinExistence type="predicted"/>
<evidence type="ECO:0000313" key="1">
    <source>
        <dbReference type="EMBL" id="HAD7396497.1"/>
    </source>
</evidence>
<protein>
    <submittedName>
        <fullName evidence="1">Autoinducer 2-degrading protein LsrG</fullName>
    </submittedName>
</protein>
<feature type="non-terminal residue" evidence="1">
    <location>
        <position position="1"/>
    </location>
</feature>
<dbReference type="EMBL" id="DAAPRI010000030">
    <property type="protein sequence ID" value="HAD7396497.1"/>
    <property type="molecule type" value="Genomic_DNA"/>
</dbReference>
<reference evidence="1" key="2">
    <citation type="submission" date="2019-01" db="EMBL/GenBank/DDBJ databases">
        <authorList>
            <consortium name="NCBI Pathogen Detection Project"/>
        </authorList>
    </citation>
    <scope>NUCLEOTIDE SEQUENCE</scope>
    <source>
        <strain evidence="1">404ty</strain>
    </source>
</reference>
<organism evidence="1">
    <name type="scientific">Salmonella enterica subsp. enterica serovar Typhi str. 404ty</name>
    <dbReference type="NCBI Taxonomy" id="497977"/>
    <lineage>
        <taxon>Bacteria</taxon>
        <taxon>Pseudomonadati</taxon>
        <taxon>Pseudomonadota</taxon>
        <taxon>Gammaproteobacteria</taxon>
        <taxon>Enterobacterales</taxon>
        <taxon>Enterobacteriaceae</taxon>
        <taxon>Salmonella</taxon>
    </lineage>
</organism>
<sequence length="23" mass="2606">CVEQLEPLMTGPRTKKVFMGLMP</sequence>
<comment type="caution">
    <text evidence="1">The sequence shown here is derived from an EMBL/GenBank/DDBJ whole genome shotgun (WGS) entry which is preliminary data.</text>
</comment>
<dbReference type="AlphaFoldDB" id="A0A719TEK0"/>
<reference evidence="1" key="1">
    <citation type="journal article" date="2018" name="Genome Biol.">
        <title>SKESA: strategic k-mer extension for scrupulous assemblies.</title>
        <authorList>
            <person name="Souvorov A."/>
            <person name="Agarwala R."/>
            <person name="Lipman D.J."/>
        </authorList>
    </citation>
    <scope>NUCLEOTIDE SEQUENCE</scope>
    <source>
        <strain evidence="1">404ty</strain>
    </source>
</reference>
<name>A0A719TEK0_SALTI</name>